<dbReference type="CDD" id="cd14485">
    <property type="entry name" value="mltA_like_LT_A"/>
    <property type="match status" value="1"/>
</dbReference>
<evidence type="ECO:0000313" key="8">
    <source>
        <dbReference type="Proteomes" id="UP000663942"/>
    </source>
</evidence>
<comment type="catalytic activity">
    <reaction evidence="1">
        <text>Exolytic cleavage of the (1-&gt;4)-beta-glycosidic linkage between N-acetylmuramic acid (MurNAc) and N-acetylglucosamine (GlcNAc) residues in peptidoglycan, from either the reducing or the non-reducing ends of the peptidoglycan chains, with concomitant formation of a 1,6-anhydrobond in the MurNAc residue.</text>
        <dbReference type="EC" id="4.2.2.n1"/>
    </reaction>
</comment>
<evidence type="ECO:0000256" key="2">
    <source>
        <dbReference type="ARBA" id="ARBA00012587"/>
    </source>
</evidence>
<protein>
    <recommendedName>
        <fullName evidence="2">peptidoglycan lytic exotransglycosylase</fullName>
        <ecNumber evidence="2">4.2.2.n1</ecNumber>
    </recommendedName>
    <alternativeName>
        <fullName evidence="5">Murein hydrolase A</fullName>
    </alternativeName>
</protein>
<dbReference type="Pfam" id="PF03562">
    <property type="entry name" value="MltA"/>
    <property type="match status" value="1"/>
</dbReference>
<dbReference type="InterPro" id="IPR036908">
    <property type="entry name" value="RlpA-like_sf"/>
</dbReference>
<proteinExistence type="predicted"/>
<dbReference type="PANTHER" id="PTHR30124:SF0">
    <property type="entry name" value="MEMBRANE-BOUND LYTIC MUREIN TRANSGLYCOSYLASE A"/>
    <property type="match status" value="1"/>
</dbReference>
<evidence type="ECO:0000259" key="6">
    <source>
        <dbReference type="SMART" id="SM00925"/>
    </source>
</evidence>
<sequence length="369" mass="38504">MGAAAPLAPPFDRAGAARAGVLSLLLFVAACASTPSVVPPVTPGPGPVSPPTPVEGMSLTALPGWAEEDHLAAFSAYVAGCIRARGGAAETVCARARDLAARRVTPSDARAFLETNFVASEARTDDGRTGLLTAYFAPEYPARRAPDNEFDAPVLSRPANLSEVGDRAAIEAGSAQSQALAWMRAEDLFFLQIQGSGTLTFPDGARLRAAYAADNGKPFVGIARPMAERGLLPTNGTSGDAIRGWLSAHRGAEAREVMALNPRYIFFGVSPDDGKEATGAAGVPLPARRSVAVDPSRWTYGEAVWIEADGGNLIGARASYRGLVMALDTGSAIRGPVRADLYIGRGDAAGAEAGAVRHPLRMWRLTPRD</sequence>
<evidence type="ECO:0000256" key="3">
    <source>
        <dbReference type="ARBA" id="ARBA00023239"/>
    </source>
</evidence>
<dbReference type="Gene3D" id="2.40.40.10">
    <property type="entry name" value="RlpA-like domain"/>
    <property type="match status" value="1"/>
</dbReference>
<dbReference type="CDD" id="cd14668">
    <property type="entry name" value="mlta_B"/>
    <property type="match status" value="1"/>
</dbReference>
<evidence type="ECO:0000313" key="7">
    <source>
        <dbReference type="EMBL" id="QTC87676.1"/>
    </source>
</evidence>
<dbReference type="EMBL" id="CP062006">
    <property type="protein sequence ID" value="QTC87676.1"/>
    <property type="molecule type" value="Genomic_DNA"/>
</dbReference>
<dbReference type="Proteomes" id="UP000663942">
    <property type="component" value="Chromosome"/>
</dbReference>
<dbReference type="Gene3D" id="2.40.240.50">
    <property type="entry name" value="Barwin-like endoglucanases"/>
    <property type="match status" value="1"/>
</dbReference>
<accession>A0ABX7SMM5</accession>
<dbReference type="PIRSF" id="PIRSF019422">
    <property type="entry name" value="MltA"/>
    <property type="match status" value="1"/>
</dbReference>
<dbReference type="SUPFAM" id="SSF50685">
    <property type="entry name" value="Barwin-like endoglucanases"/>
    <property type="match status" value="1"/>
</dbReference>
<keyword evidence="8" id="KW-1185">Reference proteome</keyword>
<feature type="domain" description="Lytic transglycosylase MltA" evidence="6">
    <location>
        <begin position="139"/>
        <end position="268"/>
    </location>
</feature>
<evidence type="ECO:0000256" key="5">
    <source>
        <dbReference type="ARBA" id="ARBA00030918"/>
    </source>
</evidence>
<gene>
    <name evidence="7" type="ORF">IFE19_16630</name>
</gene>
<name>A0ABX7SMM5_9CAUL</name>
<dbReference type="PANTHER" id="PTHR30124">
    <property type="entry name" value="MEMBRANE-BOUND LYTIC MUREIN TRANSGLYCOSYLASE A"/>
    <property type="match status" value="1"/>
</dbReference>
<organism evidence="7 8">
    <name type="scientific">Brevundimonas pondensis</name>
    <dbReference type="NCBI Taxonomy" id="2774189"/>
    <lineage>
        <taxon>Bacteria</taxon>
        <taxon>Pseudomonadati</taxon>
        <taxon>Pseudomonadota</taxon>
        <taxon>Alphaproteobacteria</taxon>
        <taxon>Caulobacterales</taxon>
        <taxon>Caulobacteraceae</taxon>
        <taxon>Brevundimonas</taxon>
    </lineage>
</organism>
<dbReference type="SMART" id="SM00925">
    <property type="entry name" value="MltA"/>
    <property type="match status" value="1"/>
</dbReference>
<dbReference type="InterPro" id="IPR026044">
    <property type="entry name" value="MltA"/>
</dbReference>
<dbReference type="InterPro" id="IPR010611">
    <property type="entry name" value="3D_dom"/>
</dbReference>
<reference evidence="7 8" key="1">
    <citation type="submission" date="2020-09" db="EMBL/GenBank/DDBJ databases">
        <title>Brevundimonas sp. LVF1 isolated from an oligotrophic pond in Goettingen, Germany.</title>
        <authorList>
            <person name="Friedrich I."/>
            <person name="Klassen A."/>
            <person name="Neubauer H."/>
            <person name="Schneider D."/>
            <person name="Hertel R."/>
            <person name="Daniel R."/>
        </authorList>
    </citation>
    <scope>NUCLEOTIDE SEQUENCE [LARGE SCALE GENOMIC DNA]</scope>
    <source>
        <strain evidence="7 8">LVF1</strain>
    </source>
</reference>
<dbReference type="EC" id="4.2.2.n1" evidence="2"/>
<keyword evidence="4" id="KW-0961">Cell wall biogenesis/degradation</keyword>
<keyword evidence="3" id="KW-0456">Lyase</keyword>
<evidence type="ECO:0000256" key="4">
    <source>
        <dbReference type="ARBA" id="ARBA00023316"/>
    </source>
</evidence>
<dbReference type="InterPro" id="IPR005300">
    <property type="entry name" value="MltA_B"/>
</dbReference>
<evidence type="ECO:0000256" key="1">
    <source>
        <dbReference type="ARBA" id="ARBA00001420"/>
    </source>
</evidence>
<dbReference type="Pfam" id="PF06725">
    <property type="entry name" value="3D"/>
    <property type="match status" value="1"/>
</dbReference>